<comment type="catalytic activity">
    <reaction evidence="5">
        <text>L-glutaminyl-[peptide chain release factor] + S-adenosyl-L-methionine = N(5)-methyl-L-glutaminyl-[peptide chain release factor] + S-adenosyl-L-homocysteine + H(+)</text>
        <dbReference type="Rhea" id="RHEA:42896"/>
        <dbReference type="Rhea" id="RHEA-COMP:10271"/>
        <dbReference type="Rhea" id="RHEA-COMP:10272"/>
        <dbReference type="ChEBI" id="CHEBI:15378"/>
        <dbReference type="ChEBI" id="CHEBI:30011"/>
        <dbReference type="ChEBI" id="CHEBI:57856"/>
        <dbReference type="ChEBI" id="CHEBI:59789"/>
        <dbReference type="ChEBI" id="CHEBI:61891"/>
        <dbReference type="EC" id="2.1.1.297"/>
    </reaction>
</comment>
<dbReference type="RefSeq" id="XP_015172725.1">
    <property type="nucleotide sequence ID" value="XM_015317239.1"/>
</dbReference>
<dbReference type="Proteomes" id="UP000694924">
    <property type="component" value="Unplaced"/>
</dbReference>
<organism evidence="8 9">
    <name type="scientific">Polistes dominula</name>
    <name type="common">European paper wasp</name>
    <name type="synonym">Vespa dominula</name>
    <dbReference type="NCBI Taxonomy" id="743375"/>
    <lineage>
        <taxon>Eukaryota</taxon>
        <taxon>Metazoa</taxon>
        <taxon>Ecdysozoa</taxon>
        <taxon>Arthropoda</taxon>
        <taxon>Hexapoda</taxon>
        <taxon>Insecta</taxon>
        <taxon>Pterygota</taxon>
        <taxon>Neoptera</taxon>
        <taxon>Endopterygota</taxon>
        <taxon>Hymenoptera</taxon>
        <taxon>Apocrita</taxon>
        <taxon>Aculeata</taxon>
        <taxon>Vespoidea</taxon>
        <taxon>Vespidae</taxon>
        <taxon>Polistinae</taxon>
        <taxon>Polistini</taxon>
        <taxon>Polistes</taxon>
    </lineage>
</organism>
<evidence type="ECO:0000313" key="9">
    <source>
        <dbReference type="RefSeq" id="XP_015172725.1"/>
    </source>
</evidence>
<dbReference type="InterPro" id="IPR004556">
    <property type="entry name" value="HemK-like"/>
</dbReference>
<dbReference type="PANTHER" id="PTHR18895">
    <property type="entry name" value="HEMK METHYLTRANSFERASE"/>
    <property type="match status" value="1"/>
</dbReference>
<dbReference type="GO" id="GO:0008168">
    <property type="term" value="F:methyltransferase activity"/>
    <property type="evidence" value="ECO:0007669"/>
    <property type="project" value="UniProtKB-KW"/>
</dbReference>
<dbReference type="NCBIfam" id="TIGR00536">
    <property type="entry name" value="hemK_fam"/>
    <property type="match status" value="1"/>
</dbReference>
<dbReference type="NCBIfam" id="TIGR03534">
    <property type="entry name" value="RF_mod_PrmC"/>
    <property type="match status" value="1"/>
</dbReference>
<dbReference type="Gene3D" id="1.10.8.10">
    <property type="entry name" value="DNA helicase RuvA subunit, C-terminal domain"/>
    <property type="match status" value="1"/>
</dbReference>
<dbReference type="Gene3D" id="3.40.50.150">
    <property type="entry name" value="Vaccinia Virus protein VP39"/>
    <property type="match status" value="1"/>
</dbReference>
<accession>A0ABM1HXN8</accession>
<dbReference type="InterPro" id="IPR007848">
    <property type="entry name" value="Small_mtfrase_dom"/>
</dbReference>
<dbReference type="PANTHER" id="PTHR18895:SF74">
    <property type="entry name" value="MTRF1L RELEASE FACTOR GLUTAMINE METHYLTRANSFERASE"/>
    <property type="match status" value="1"/>
</dbReference>
<reference evidence="9" key="1">
    <citation type="submission" date="2025-08" db="UniProtKB">
        <authorList>
            <consortium name="RefSeq"/>
        </authorList>
    </citation>
    <scope>IDENTIFICATION</scope>
    <source>
        <tissue evidence="9">Whole body</tissue>
    </source>
</reference>
<keyword evidence="3" id="KW-0808">Transferase</keyword>
<dbReference type="InterPro" id="IPR019874">
    <property type="entry name" value="RF_methyltr_PrmC"/>
</dbReference>
<gene>
    <name evidence="9" type="primary">LOC107064504</name>
</gene>
<evidence type="ECO:0000313" key="8">
    <source>
        <dbReference type="Proteomes" id="UP000694924"/>
    </source>
</evidence>
<evidence type="ECO:0000256" key="5">
    <source>
        <dbReference type="ARBA" id="ARBA00048391"/>
    </source>
</evidence>
<evidence type="ECO:0000256" key="3">
    <source>
        <dbReference type="ARBA" id="ARBA00022679"/>
    </source>
</evidence>
<dbReference type="Pfam" id="PF17827">
    <property type="entry name" value="PrmC_N"/>
    <property type="match status" value="1"/>
</dbReference>
<dbReference type="InterPro" id="IPR002052">
    <property type="entry name" value="DNA_methylase_N6_adenine_CS"/>
</dbReference>
<keyword evidence="4" id="KW-0949">S-adenosyl-L-methionine</keyword>
<dbReference type="EC" id="2.1.1.297" evidence="1"/>
<dbReference type="InterPro" id="IPR040758">
    <property type="entry name" value="PrmC_N"/>
</dbReference>
<feature type="domain" description="Release factor glutamine methyltransferase N-terminal" evidence="7">
    <location>
        <begin position="77"/>
        <end position="148"/>
    </location>
</feature>
<dbReference type="SUPFAM" id="SSF53335">
    <property type="entry name" value="S-adenosyl-L-methionine-dependent methyltransferases"/>
    <property type="match status" value="1"/>
</dbReference>
<evidence type="ECO:0000256" key="2">
    <source>
        <dbReference type="ARBA" id="ARBA00022603"/>
    </source>
</evidence>
<proteinExistence type="predicted"/>
<dbReference type="InterPro" id="IPR050320">
    <property type="entry name" value="N5-glutamine_MTase"/>
</dbReference>
<dbReference type="PROSITE" id="PS00092">
    <property type="entry name" value="N6_MTASE"/>
    <property type="match status" value="1"/>
</dbReference>
<dbReference type="CDD" id="cd02440">
    <property type="entry name" value="AdoMet_MTases"/>
    <property type="match status" value="1"/>
</dbReference>
<evidence type="ECO:0000256" key="1">
    <source>
        <dbReference type="ARBA" id="ARBA00012771"/>
    </source>
</evidence>
<feature type="domain" description="Methyltransferase small" evidence="6">
    <location>
        <begin position="182"/>
        <end position="280"/>
    </location>
</feature>
<evidence type="ECO:0000259" key="7">
    <source>
        <dbReference type="Pfam" id="PF17827"/>
    </source>
</evidence>
<dbReference type="GeneID" id="107064504"/>
<evidence type="ECO:0000256" key="4">
    <source>
        <dbReference type="ARBA" id="ARBA00022691"/>
    </source>
</evidence>
<dbReference type="PRINTS" id="PR00507">
    <property type="entry name" value="N12N6MTFRASE"/>
</dbReference>
<dbReference type="Pfam" id="PF05175">
    <property type="entry name" value="MTS"/>
    <property type="match status" value="1"/>
</dbReference>
<protein>
    <recommendedName>
        <fullName evidence="1">peptide chain release factor N(5)-glutamine methyltransferase</fullName>
        <ecNumber evidence="1">2.1.1.297</ecNumber>
    </recommendedName>
</protein>
<keyword evidence="8" id="KW-1185">Reference proteome</keyword>
<sequence length="371" mass="42609">MPFRFLPIDNVLTYHSIRTPRRVNSLQDNMLYRRILKTCVLVIEKNTAMSITRTRNNVTMNRAFTSNCSTNCPTIREIVEKWSHRFENEAIPEPVESIEHIVAHVVGLKKLLDVTNFRDKRLTEDQLKELESLCECRLSRMPVQYIIGEWDFRDITLKLVPPVFIPRPETEIIVDIILKRLSYLQEAHHEILEIGCGSGAISLALAHSSDKVKCIAVDNNPHACDLTKENCSKLGLRERVTVMQATLEEDGTLTLSGNTTNLRDQSFAFIVSNPPYVPTKDILKLEPEIKIYEDLRALDGGIDGLKIIKPLIQYSAKALKPGGRLFIEVDPVHPEYISFFVKKYDTLKLHYEHTYKDFCNNDRFVEISKIL</sequence>
<dbReference type="InterPro" id="IPR029063">
    <property type="entry name" value="SAM-dependent_MTases_sf"/>
</dbReference>
<name>A0ABM1HXN8_POLDO</name>
<dbReference type="GO" id="GO:0032259">
    <property type="term" value="P:methylation"/>
    <property type="evidence" value="ECO:0007669"/>
    <property type="project" value="UniProtKB-KW"/>
</dbReference>
<evidence type="ECO:0000259" key="6">
    <source>
        <dbReference type="Pfam" id="PF05175"/>
    </source>
</evidence>
<keyword evidence="2 9" id="KW-0489">Methyltransferase</keyword>